<proteinExistence type="predicted"/>
<sequence length="117" mass="13389">MGLWRRDVKVSRLRQYKFQRGEFKFSVCHRGHEFFYIKGGAGQANGEQVEEDGADEKWMEAIRKEYLVKGIEHPSISSSKYLELPPLYQQGQNRANIGPQAHSETADVLLPGYTSTL</sequence>
<dbReference type="Proteomes" id="UP001610335">
    <property type="component" value="Unassembled WGS sequence"/>
</dbReference>
<keyword evidence="2" id="KW-1185">Reference proteome</keyword>
<name>A0ABR4IS39_9EURO</name>
<protein>
    <recommendedName>
        <fullName evidence="3">PH domain-containing protein</fullName>
    </recommendedName>
</protein>
<evidence type="ECO:0008006" key="3">
    <source>
        <dbReference type="Google" id="ProtNLM"/>
    </source>
</evidence>
<dbReference type="EMBL" id="JBFXLS010000012">
    <property type="protein sequence ID" value="KAL2830587.1"/>
    <property type="molecule type" value="Genomic_DNA"/>
</dbReference>
<comment type="caution">
    <text evidence="1">The sequence shown here is derived from an EMBL/GenBank/DDBJ whole genome shotgun (WGS) entry which is preliminary data.</text>
</comment>
<accession>A0ABR4IS39</accession>
<organism evidence="1 2">
    <name type="scientific">Aspergillus cavernicola</name>
    <dbReference type="NCBI Taxonomy" id="176166"/>
    <lineage>
        <taxon>Eukaryota</taxon>
        <taxon>Fungi</taxon>
        <taxon>Dikarya</taxon>
        <taxon>Ascomycota</taxon>
        <taxon>Pezizomycotina</taxon>
        <taxon>Eurotiomycetes</taxon>
        <taxon>Eurotiomycetidae</taxon>
        <taxon>Eurotiales</taxon>
        <taxon>Aspergillaceae</taxon>
        <taxon>Aspergillus</taxon>
        <taxon>Aspergillus subgen. Nidulantes</taxon>
    </lineage>
</organism>
<evidence type="ECO:0000313" key="2">
    <source>
        <dbReference type="Proteomes" id="UP001610335"/>
    </source>
</evidence>
<gene>
    <name evidence="1" type="ORF">BDW59DRAFT_18879</name>
</gene>
<evidence type="ECO:0000313" key="1">
    <source>
        <dbReference type="EMBL" id="KAL2830587.1"/>
    </source>
</evidence>
<reference evidence="1 2" key="1">
    <citation type="submission" date="2024-07" db="EMBL/GenBank/DDBJ databases">
        <title>Section-level genome sequencing and comparative genomics of Aspergillus sections Usti and Cavernicolus.</title>
        <authorList>
            <consortium name="Lawrence Berkeley National Laboratory"/>
            <person name="Nybo J.L."/>
            <person name="Vesth T.C."/>
            <person name="Theobald S."/>
            <person name="Frisvad J.C."/>
            <person name="Larsen T.O."/>
            <person name="Kjaerboelling I."/>
            <person name="Rothschild-Mancinelli K."/>
            <person name="Lyhne E.K."/>
            <person name="Kogle M.E."/>
            <person name="Barry K."/>
            <person name="Clum A."/>
            <person name="Na H."/>
            <person name="Ledsgaard L."/>
            <person name="Lin J."/>
            <person name="Lipzen A."/>
            <person name="Kuo A."/>
            <person name="Riley R."/>
            <person name="Mondo S."/>
            <person name="LaButti K."/>
            <person name="Haridas S."/>
            <person name="Pangalinan J."/>
            <person name="Salamov A.A."/>
            <person name="Simmons B.A."/>
            <person name="Magnuson J.K."/>
            <person name="Chen J."/>
            <person name="Drula E."/>
            <person name="Henrissat B."/>
            <person name="Wiebenga A."/>
            <person name="Lubbers R.J."/>
            <person name="Gomes A.C."/>
            <person name="Makela M.R."/>
            <person name="Stajich J."/>
            <person name="Grigoriev I.V."/>
            <person name="Mortensen U.H."/>
            <person name="De vries R.P."/>
            <person name="Baker S.E."/>
            <person name="Andersen M.R."/>
        </authorList>
    </citation>
    <scope>NUCLEOTIDE SEQUENCE [LARGE SCALE GENOMIC DNA]</scope>
    <source>
        <strain evidence="1 2">CBS 600.67</strain>
    </source>
</reference>